<protein>
    <submittedName>
        <fullName evidence="2">Oidioi.mRNA.OKI2018_I69.chr2.g4792.t1.cds</fullName>
    </submittedName>
</protein>
<feature type="signal peptide" evidence="1">
    <location>
        <begin position="1"/>
        <end position="15"/>
    </location>
</feature>
<dbReference type="EMBL" id="OU015567">
    <property type="protein sequence ID" value="CAG5110383.1"/>
    <property type="molecule type" value="Genomic_DNA"/>
</dbReference>
<keyword evidence="1" id="KW-0732">Signal</keyword>
<evidence type="ECO:0000313" key="3">
    <source>
        <dbReference type="Proteomes" id="UP001158576"/>
    </source>
</evidence>
<name>A0ABN7SYU7_OIKDI</name>
<evidence type="ECO:0000313" key="2">
    <source>
        <dbReference type="EMBL" id="CAG5110383.1"/>
    </source>
</evidence>
<keyword evidence="3" id="KW-1185">Reference proteome</keyword>
<evidence type="ECO:0000256" key="1">
    <source>
        <dbReference type="SAM" id="SignalP"/>
    </source>
</evidence>
<sequence>MKFFIFCLFFGLGFGLRYVKPNMMLDIWKKVKISVDCKQNMARALANPPTPIERAKIRKECENKML</sequence>
<proteinExistence type="predicted"/>
<dbReference type="Proteomes" id="UP001158576">
    <property type="component" value="Chromosome 2"/>
</dbReference>
<organism evidence="2 3">
    <name type="scientific">Oikopleura dioica</name>
    <name type="common">Tunicate</name>
    <dbReference type="NCBI Taxonomy" id="34765"/>
    <lineage>
        <taxon>Eukaryota</taxon>
        <taxon>Metazoa</taxon>
        <taxon>Chordata</taxon>
        <taxon>Tunicata</taxon>
        <taxon>Appendicularia</taxon>
        <taxon>Copelata</taxon>
        <taxon>Oikopleuridae</taxon>
        <taxon>Oikopleura</taxon>
    </lineage>
</organism>
<accession>A0ABN7SYU7</accession>
<feature type="chain" id="PRO_5045510627" evidence="1">
    <location>
        <begin position="16"/>
        <end position="66"/>
    </location>
</feature>
<reference evidence="2 3" key="1">
    <citation type="submission" date="2021-04" db="EMBL/GenBank/DDBJ databases">
        <authorList>
            <person name="Bliznina A."/>
        </authorList>
    </citation>
    <scope>NUCLEOTIDE SEQUENCE [LARGE SCALE GENOMIC DNA]</scope>
</reference>
<gene>
    <name evidence="2" type="ORF">OKIOD_LOCUS13557</name>
</gene>